<protein>
    <submittedName>
        <fullName evidence="1">Uncharacterized protein</fullName>
    </submittedName>
</protein>
<dbReference type="RefSeq" id="WP_176949960.1">
    <property type="nucleotide sequence ID" value="NZ_JABXYK010000006.1"/>
</dbReference>
<sequence length="98" mass="11640">MTIAERQAREAYNRENPWRPMKDVKADGTICELLFNDMVGDFGTEGLHYFLDTDGCWYRIDPPSRVWLTPINWRPAFVRLTPERRSLLKRRIAEQNRA</sequence>
<keyword evidence="2" id="KW-1185">Reference proteome</keyword>
<evidence type="ECO:0000313" key="1">
    <source>
        <dbReference type="EMBL" id="NVP55979.1"/>
    </source>
</evidence>
<proteinExistence type="predicted"/>
<reference evidence="1 2" key="1">
    <citation type="submission" date="2020-06" db="EMBL/GenBank/DDBJ databases">
        <title>Rhizobium sp.nov. isolated from the tomato plant.</title>
        <authorList>
            <person name="Thin K.K."/>
            <person name="Zhang X."/>
            <person name="He S."/>
        </authorList>
    </citation>
    <scope>NUCLEOTIDE SEQUENCE [LARGE SCALE GENOMIC DNA]</scope>
    <source>
        <strain evidence="1 2">DBTS2</strain>
    </source>
</reference>
<comment type="caution">
    <text evidence="1">The sequence shown here is derived from an EMBL/GenBank/DDBJ whole genome shotgun (WGS) entry which is preliminary data.</text>
</comment>
<dbReference type="EMBL" id="JABXYK010000006">
    <property type="protein sequence ID" value="NVP55979.1"/>
    <property type="molecule type" value="Genomic_DNA"/>
</dbReference>
<gene>
    <name evidence="1" type="ORF">HV823_12015</name>
</gene>
<organism evidence="1 2">
    <name type="scientific">Mycoplana rhizolycopersici</name>
    <dbReference type="NCBI Taxonomy" id="2746702"/>
    <lineage>
        <taxon>Bacteria</taxon>
        <taxon>Pseudomonadati</taxon>
        <taxon>Pseudomonadota</taxon>
        <taxon>Alphaproteobacteria</taxon>
        <taxon>Hyphomicrobiales</taxon>
        <taxon>Rhizobiaceae</taxon>
        <taxon>Mycoplana</taxon>
    </lineage>
</organism>
<dbReference type="Proteomes" id="UP000659172">
    <property type="component" value="Unassembled WGS sequence"/>
</dbReference>
<name>A0ABX2QI03_9HYPH</name>
<accession>A0ABX2QI03</accession>
<evidence type="ECO:0000313" key="2">
    <source>
        <dbReference type="Proteomes" id="UP000659172"/>
    </source>
</evidence>